<dbReference type="eggNOG" id="arCOG02102">
    <property type="taxonomic scope" value="Archaea"/>
</dbReference>
<evidence type="ECO:0000313" key="4">
    <source>
        <dbReference type="Proteomes" id="UP000009296"/>
    </source>
</evidence>
<keyword evidence="4" id="KW-1185">Reference proteome</keyword>
<organism evidence="3 4">
    <name type="scientific">Methanothermococcus okinawensis (strain DSM 14208 / JCM 11175 / IH1)</name>
    <dbReference type="NCBI Taxonomy" id="647113"/>
    <lineage>
        <taxon>Archaea</taxon>
        <taxon>Methanobacteriati</taxon>
        <taxon>Methanobacteriota</taxon>
        <taxon>Methanomada group</taxon>
        <taxon>Methanococci</taxon>
        <taxon>Methanococcales</taxon>
        <taxon>Methanococcaceae</taxon>
        <taxon>Methanothermococcus</taxon>
    </lineage>
</organism>
<dbReference type="AlphaFoldDB" id="F8AK92"/>
<reference evidence="3" key="1">
    <citation type="submission" date="2011-05" db="EMBL/GenBank/DDBJ databases">
        <title>Complete sequence of chromosome of Methanothermococcus okinawensis IH1.</title>
        <authorList>
            <consortium name="US DOE Joint Genome Institute"/>
            <person name="Lucas S."/>
            <person name="Han J."/>
            <person name="Lapidus A."/>
            <person name="Cheng J.-F."/>
            <person name="Goodwin L."/>
            <person name="Pitluck S."/>
            <person name="Peters L."/>
            <person name="Mikhailova N."/>
            <person name="Held B."/>
            <person name="Han C."/>
            <person name="Tapia R."/>
            <person name="Land M."/>
            <person name="Hauser L."/>
            <person name="Kyrpides N."/>
            <person name="Ivanova N."/>
            <person name="Pagani I."/>
            <person name="Sieprawska-Lupa M."/>
            <person name="Takai K."/>
            <person name="Miyazaki J."/>
            <person name="Whitman W."/>
            <person name="Woyke T."/>
        </authorList>
    </citation>
    <scope>NUCLEOTIDE SEQUENCE [LARGE SCALE GENOMIC DNA]</scope>
    <source>
        <strain evidence="3">IH1</strain>
    </source>
</reference>
<sequence length="239" mass="25925">MSEFQLIDAKKGDVLKIVRIDGGESVKSELKDKGIVENSIVEVVSKGLEDKEGEPLMVEVDGREMVLPRGIAKKIKVGDKSLSDLKVGDEGVVTDLSELNKNSIGALKMIGVSKDVNIKLKGHGDDKSYLFKIDNKDVELGTGQAAKIMVDKNGKAYQAISCKEEGVICGYMGGTSFLNKLKEKIGDEDIIGKKIVLVSEKPCTYESTGEGEFMVLKIDDKEVSIGKGKAEKIWVELSV</sequence>
<dbReference type="Pfam" id="PF04023">
    <property type="entry name" value="FeoA"/>
    <property type="match status" value="2"/>
</dbReference>
<dbReference type="STRING" id="647113.Metok_1502"/>
<accession>F8AK92</accession>
<dbReference type="Gene3D" id="2.30.30.90">
    <property type="match status" value="3"/>
</dbReference>
<dbReference type="PANTHER" id="PTHR43151:SF1">
    <property type="entry name" value="SSR2333 PROTEIN"/>
    <property type="match status" value="1"/>
</dbReference>
<dbReference type="HOGENOM" id="CLU_1159073_0_0_2"/>
<dbReference type="KEGG" id="mok:Metok_1502"/>
<protein>
    <submittedName>
        <fullName evidence="3">FeoA family protein</fullName>
    </submittedName>
</protein>
<dbReference type="EMBL" id="CP002792">
    <property type="protein sequence ID" value="AEH07465.1"/>
    <property type="molecule type" value="Genomic_DNA"/>
</dbReference>
<dbReference type="SMART" id="SM00899">
    <property type="entry name" value="FeoA"/>
    <property type="match status" value="2"/>
</dbReference>
<dbReference type="OrthoDB" id="381514at2157"/>
<dbReference type="SUPFAM" id="SSF50037">
    <property type="entry name" value="C-terminal domain of transcriptional repressors"/>
    <property type="match status" value="1"/>
</dbReference>
<feature type="domain" description="Ferrous iron transporter FeoA-like" evidence="2">
    <location>
        <begin position="4"/>
        <end position="79"/>
    </location>
</feature>
<evidence type="ECO:0000256" key="1">
    <source>
        <dbReference type="ARBA" id="ARBA00023004"/>
    </source>
</evidence>
<evidence type="ECO:0000313" key="3">
    <source>
        <dbReference type="EMBL" id="AEH07465.1"/>
    </source>
</evidence>
<dbReference type="InterPro" id="IPR007167">
    <property type="entry name" value="Fe-transptr_FeoA-like"/>
</dbReference>
<dbReference type="InterPro" id="IPR053184">
    <property type="entry name" value="FeoA-like"/>
</dbReference>
<evidence type="ECO:0000259" key="2">
    <source>
        <dbReference type="SMART" id="SM00899"/>
    </source>
</evidence>
<dbReference type="GeneID" id="10773660"/>
<dbReference type="InterPro" id="IPR008988">
    <property type="entry name" value="Transcriptional_repressor_C"/>
</dbReference>
<feature type="domain" description="Ferrous iron transporter FeoA-like" evidence="2">
    <location>
        <begin position="80"/>
        <end position="152"/>
    </location>
</feature>
<dbReference type="Proteomes" id="UP000009296">
    <property type="component" value="Chromosome"/>
</dbReference>
<dbReference type="RefSeq" id="WP_013867646.1">
    <property type="nucleotide sequence ID" value="NC_015636.1"/>
</dbReference>
<gene>
    <name evidence="3" type="ordered locus">Metok_1502</name>
</gene>
<name>F8AK92_METOI</name>
<dbReference type="GO" id="GO:0046914">
    <property type="term" value="F:transition metal ion binding"/>
    <property type="evidence" value="ECO:0007669"/>
    <property type="project" value="InterPro"/>
</dbReference>
<dbReference type="InterPro" id="IPR038157">
    <property type="entry name" value="FeoA_core_dom"/>
</dbReference>
<proteinExistence type="predicted"/>
<keyword evidence="1" id="KW-0408">Iron</keyword>
<dbReference type="PANTHER" id="PTHR43151">
    <property type="entry name" value="FEOA FAMILY PROTEIN"/>
    <property type="match status" value="1"/>
</dbReference>